<dbReference type="SUPFAM" id="SSF51735">
    <property type="entry name" value="NAD(P)-binding Rossmann-fold domains"/>
    <property type="match status" value="1"/>
</dbReference>
<feature type="domain" description="NAD-dependent epimerase/dehydratase" evidence="1">
    <location>
        <begin position="2"/>
        <end position="218"/>
    </location>
</feature>
<dbReference type="InterPro" id="IPR051783">
    <property type="entry name" value="NAD(P)-dependent_oxidoreduct"/>
</dbReference>
<evidence type="ECO:0000313" key="3">
    <source>
        <dbReference type="Proteomes" id="UP000298616"/>
    </source>
</evidence>
<evidence type="ECO:0000259" key="1">
    <source>
        <dbReference type="Pfam" id="PF01370"/>
    </source>
</evidence>
<dbReference type="GO" id="GO:0004029">
    <property type="term" value="F:aldehyde dehydrogenase (NAD+) activity"/>
    <property type="evidence" value="ECO:0007669"/>
    <property type="project" value="TreeGrafter"/>
</dbReference>
<dbReference type="GO" id="GO:0005737">
    <property type="term" value="C:cytoplasm"/>
    <property type="evidence" value="ECO:0007669"/>
    <property type="project" value="TreeGrafter"/>
</dbReference>
<dbReference type="KEGG" id="fpf:DCC35_19395"/>
<dbReference type="Proteomes" id="UP000298616">
    <property type="component" value="Chromosome"/>
</dbReference>
<gene>
    <name evidence="2" type="ORF">DCC35_19395</name>
</gene>
<proteinExistence type="predicted"/>
<protein>
    <recommendedName>
        <fullName evidence="1">NAD-dependent epimerase/dehydratase domain-containing protein</fullName>
    </recommendedName>
</protein>
<dbReference type="OrthoDB" id="596910at2"/>
<dbReference type="Pfam" id="PF01370">
    <property type="entry name" value="Epimerase"/>
    <property type="match status" value="1"/>
</dbReference>
<keyword evidence="3" id="KW-1185">Reference proteome</keyword>
<dbReference type="InterPro" id="IPR036291">
    <property type="entry name" value="NAD(P)-bd_dom_sf"/>
</dbReference>
<dbReference type="EMBL" id="CP028923">
    <property type="protein sequence ID" value="QCK16744.1"/>
    <property type="molecule type" value="Genomic_DNA"/>
</dbReference>
<organism evidence="2 3">
    <name type="scientific">Mangrovivirga cuniculi</name>
    <dbReference type="NCBI Taxonomy" id="2715131"/>
    <lineage>
        <taxon>Bacteria</taxon>
        <taxon>Pseudomonadati</taxon>
        <taxon>Bacteroidota</taxon>
        <taxon>Cytophagia</taxon>
        <taxon>Cytophagales</taxon>
        <taxon>Mangrovivirgaceae</taxon>
        <taxon>Mangrovivirga</taxon>
    </lineage>
</organism>
<name>A0A4D7K7N3_9BACT</name>
<reference evidence="2 3" key="1">
    <citation type="submission" date="2018-04" db="EMBL/GenBank/DDBJ databases">
        <title>Complete genome uncultured novel isolate.</title>
        <authorList>
            <person name="Merlino G."/>
        </authorList>
    </citation>
    <scope>NUCLEOTIDE SEQUENCE [LARGE SCALE GENOMIC DNA]</scope>
    <source>
        <strain evidence="3">R1DC9</strain>
    </source>
</reference>
<dbReference type="PANTHER" id="PTHR48079:SF6">
    <property type="entry name" value="NAD(P)-BINDING DOMAIN-CONTAINING PROTEIN-RELATED"/>
    <property type="match status" value="1"/>
</dbReference>
<sequence length="322" mass="35875">MILILGSSGLIGRYLTEKFSAEGHKVVATYNSNQPEGDFLSNPENVIYEKCPIDDYEKLTELIKKAEYVIHGVAIVSFDSSEKEEMFDVNIKGTENVVNICLKEGNKPLLFISSVAALGRNKKASLIDETNKWEESSLNSNYAVSKYLAEKEVWRGAMEGLSVSIINPSTVLGVSNTSTSSMMMVEMLQKGSVFYPDGIMNWVDVRDLAKITYKLYEEKIYNERFIISAGAISYKELFNEASLVSGKSSPKFKVGKSALRLASVFDLLKSVVSGGSRKVTSETARLSGTKIKYSSDKIKQTLNIEFRSLQETLNWILNNDQK</sequence>
<accession>A0A4D7K7N3</accession>
<dbReference type="Gene3D" id="3.40.50.720">
    <property type="entry name" value="NAD(P)-binding Rossmann-like Domain"/>
    <property type="match status" value="1"/>
</dbReference>
<dbReference type="AlphaFoldDB" id="A0A4D7K7N3"/>
<evidence type="ECO:0000313" key="2">
    <source>
        <dbReference type="EMBL" id="QCK16744.1"/>
    </source>
</evidence>
<dbReference type="RefSeq" id="WP_137092336.1">
    <property type="nucleotide sequence ID" value="NZ_CP028923.1"/>
</dbReference>
<dbReference type="PANTHER" id="PTHR48079">
    <property type="entry name" value="PROTEIN YEEZ"/>
    <property type="match status" value="1"/>
</dbReference>
<dbReference type="InterPro" id="IPR001509">
    <property type="entry name" value="Epimerase_deHydtase"/>
</dbReference>